<dbReference type="InterPro" id="IPR011006">
    <property type="entry name" value="CheY-like_superfamily"/>
</dbReference>
<dbReference type="Pfam" id="PF00072">
    <property type="entry name" value="Response_reg"/>
    <property type="match status" value="1"/>
</dbReference>
<name>A0A0D6P7B7_9PROT</name>
<keyword evidence="5" id="KW-1185">Reference proteome</keyword>
<dbReference type="GO" id="GO:0000160">
    <property type="term" value="P:phosphorelay signal transduction system"/>
    <property type="evidence" value="ECO:0007669"/>
    <property type="project" value="InterPro"/>
</dbReference>
<dbReference type="CDD" id="cd00156">
    <property type="entry name" value="REC"/>
    <property type="match status" value="1"/>
</dbReference>
<evidence type="ECO:0000313" key="4">
    <source>
        <dbReference type="EMBL" id="GAN77226.1"/>
    </source>
</evidence>
<dbReference type="InterPro" id="IPR050595">
    <property type="entry name" value="Bact_response_regulator"/>
</dbReference>
<protein>
    <submittedName>
        <fullName evidence="4">Response regulator receiver</fullName>
    </submittedName>
</protein>
<feature type="domain" description="Response regulatory" evidence="3">
    <location>
        <begin position="8"/>
        <end position="121"/>
    </location>
</feature>
<dbReference type="PANTHER" id="PTHR44591:SF25">
    <property type="entry name" value="CHEMOTAXIS TWO-COMPONENT RESPONSE REGULATOR"/>
    <property type="match status" value="1"/>
</dbReference>
<dbReference type="PROSITE" id="PS50110">
    <property type="entry name" value="RESPONSE_REGULATORY"/>
    <property type="match status" value="1"/>
</dbReference>
<reference evidence="4 5" key="1">
    <citation type="submission" date="2012-11" db="EMBL/GenBank/DDBJ databases">
        <title>Whole genome sequence of Acidisphaera rubrifaciens HS-AP3.</title>
        <authorList>
            <person name="Azuma Y."/>
            <person name="Higashiura N."/>
            <person name="Hirakawa H."/>
            <person name="Matsushita K."/>
        </authorList>
    </citation>
    <scope>NUCLEOTIDE SEQUENCE [LARGE SCALE GENOMIC DNA]</scope>
    <source>
        <strain evidence="4 5">HS-AP3</strain>
    </source>
</reference>
<dbReference type="OrthoDB" id="9782655at2"/>
<dbReference type="Gene3D" id="3.40.50.2300">
    <property type="match status" value="1"/>
</dbReference>
<dbReference type="EMBL" id="BANB01000259">
    <property type="protein sequence ID" value="GAN77226.1"/>
    <property type="molecule type" value="Genomic_DNA"/>
</dbReference>
<dbReference type="InterPro" id="IPR001789">
    <property type="entry name" value="Sig_transdc_resp-reg_receiver"/>
</dbReference>
<keyword evidence="1 2" id="KW-0597">Phosphoprotein</keyword>
<organism evidence="4 5">
    <name type="scientific">Acidisphaera rubrifaciens HS-AP3</name>
    <dbReference type="NCBI Taxonomy" id="1231350"/>
    <lineage>
        <taxon>Bacteria</taxon>
        <taxon>Pseudomonadati</taxon>
        <taxon>Pseudomonadota</taxon>
        <taxon>Alphaproteobacteria</taxon>
        <taxon>Acetobacterales</taxon>
        <taxon>Acetobacteraceae</taxon>
        <taxon>Acidisphaera</taxon>
    </lineage>
</organism>
<feature type="modified residue" description="4-aspartylphosphate" evidence="2">
    <location>
        <position position="56"/>
    </location>
</feature>
<dbReference type="AlphaFoldDB" id="A0A0D6P7B7"/>
<proteinExistence type="predicted"/>
<accession>A0A0D6P7B7</accession>
<dbReference type="RefSeq" id="WP_048861225.1">
    <property type="nucleotide sequence ID" value="NZ_BANB01000259.1"/>
</dbReference>
<comment type="caution">
    <text evidence="4">The sequence shown here is derived from an EMBL/GenBank/DDBJ whole genome shotgun (WGS) entry which is preliminary data.</text>
</comment>
<dbReference type="SUPFAM" id="SSF52172">
    <property type="entry name" value="CheY-like"/>
    <property type="match status" value="1"/>
</dbReference>
<gene>
    <name evidence="4" type="ORF">Asru_0259_05</name>
</gene>
<evidence type="ECO:0000313" key="5">
    <source>
        <dbReference type="Proteomes" id="UP000032680"/>
    </source>
</evidence>
<dbReference type="Proteomes" id="UP000032680">
    <property type="component" value="Unassembled WGS sequence"/>
</dbReference>
<dbReference type="SMART" id="SM00448">
    <property type="entry name" value="REC"/>
    <property type="match status" value="1"/>
</dbReference>
<evidence type="ECO:0000256" key="2">
    <source>
        <dbReference type="PROSITE-ProRule" id="PRU00169"/>
    </source>
</evidence>
<evidence type="ECO:0000256" key="1">
    <source>
        <dbReference type="ARBA" id="ARBA00022553"/>
    </source>
</evidence>
<sequence length="121" mass="12796">MADNLSGRVAVVDDDEDVLDSFRFMLELAGFSVATYLSAALFLANIPPDPFCLIVDHHMPVMTGLDLVARLRDSGSGVPVVLVTAAVSPAMVAHAARVGVRQVLQKPAREADVIAFVASCC</sequence>
<dbReference type="PANTHER" id="PTHR44591">
    <property type="entry name" value="STRESS RESPONSE REGULATOR PROTEIN 1"/>
    <property type="match status" value="1"/>
</dbReference>
<evidence type="ECO:0000259" key="3">
    <source>
        <dbReference type="PROSITE" id="PS50110"/>
    </source>
</evidence>